<accession>A0A3L6FVY1</accession>
<dbReference type="Pfam" id="PF03478">
    <property type="entry name" value="Beta-prop_KIB1-4"/>
    <property type="match status" value="1"/>
</dbReference>
<proteinExistence type="predicted"/>
<feature type="domain" description="KIB1-4 beta-propeller" evidence="1">
    <location>
        <begin position="105"/>
        <end position="394"/>
    </location>
</feature>
<dbReference type="Proteomes" id="UP000251960">
    <property type="component" value="Chromosome 2"/>
</dbReference>
<gene>
    <name evidence="2" type="ORF">Zm00014a_013229</name>
</gene>
<name>A0A3L6FVY1_MAIZE</name>
<dbReference type="InterPro" id="IPR005174">
    <property type="entry name" value="KIB1-4_b-propeller"/>
</dbReference>
<dbReference type="EMBL" id="NCVQ01000003">
    <property type="protein sequence ID" value="PWZ38631.1"/>
    <property type="molecule type" value="Genomic_DNA"/>
</dbReference>
<evidence type="ECO:0000313" key="3">
    <source>
        <dbReference type="Proteomes" id="UP000251960"/>
    </source>
</evidence>
<dbReference type="PANTHER" id="PTHR33127:SF37">
    <property type="entry name" value="DUF295 DOMAIN-CONTAINING PROTEIN"/>
    <property type="match status" value="1"/>
</dbReference>
<evidence type="ECO:0000259" key="1">
    <source>
        <dbReference type="Pfam" id="PF03478"/>
    </source>
</evidence>
<organism evidence="2 3">
    <name type="scientific">Zea mays</name>
    <name type="common">Maize</name>
    <dbReference type="NCBI Taxonomy" id="4577"/>
    <lineage>
        <taxon>Eukaryota</taxon>
        <taxon>Viridiplantae</taxon>
        <taxon>Streptophyta</taxon>
        <taxon>Embryophyta</taxon>
        <taxon>Tracheophyta</taxon>
        <taxon>Spermatophyta</taxon>
        <taxon>Magnoliopsida</taxon>
        <taxon>Liliopsida</taxon>
        <taxon>Poales</taxon>
        <taxon>Poaceae</taxon>
        <taxon>PACMAD clade</taxon>
        <taxon>Panicoideae</taxon>
        <taxon>Andropogonodae</taxon>
        <taxon>Andropogoneae</taxon>
        <taxon>Tripsacinae</taxon>
        <taxon>Zea</taxon>
    </lineage>
</organism>
<protein>
    <recommendedName>
        <fullName evidence="1">KIB1-4 beta-propeller domain-containing protein</fullName>
    </recommendedName>
</protein>
<reference evidence="2 3" key="1">
    <citation type="journal article" date="2018" name="Nat. Genet.">
        <title>Extensive intraspecific gene order and gene structural variations between Mo17 and other maize genomes.</title>
        <authorList>
            <person name="Sun S."/>
            <person name="Zhou Y."/>
            <person name="Chen J."/>
            <person name="Shi J."/>
            <person name="Zhao H."/>
            <person name="Zhao H."/>
            <person name="Song W."/>
            <person name="Zhang M."/>
            <person name="Cui Y."/>
            <person name="Dong X."/>
            <person name="Liu H."/>
            <person name="Ma X."/>
            <person name="Jiao Y."/>
            <person name="Wang B."/>
            <person name="Wei X."/>
            <person name="Stein J.C."/>
            <person name="Glaubitz J.C."/>
            <person name="Lu F."/>
            <person name="Yu G."/>
            <person name="Liang C."/>
            <person name="Fengler K."/>
            <person name="Li B."/>
            <person name="Rafalski A."/>
            <person name="Schnable P.S."/>
            <person name="Ware D.H."/>
            <person name="Buckler E.S."/>
            <person name="Lai J."/>
        </authorList>
    </citation>
    <scope>NUCLEOTIDE SEQUENCE [LARGE SCALE GENOMIC DNA]</scope>
    <source>
        <strain evidence="3">cv. Missouri 17</strain>
        <tissue evidence="2">Seedling</tissue>
    </source>
</reference>
<sequence length="426" mass="48082">MWFLECAEGMSAAVPKPIEGSKFKSAHTPGFKMSRRLLLNLLAQDDNAEMKMDIRYCTVMGMLMNNDDSSSMHPRPQVLASLPLLVYEYKDHPNAAAATTRMLIYSLPERSIVYTHNSSRPQMMMMEGNLSFSTPQGWLVILGQASEASIWHPLTGETITLPPIHGDHRIPDNCKCLLTRSSVAHPDCAVVLLNVTDPLMWFCPVNGGADRMWVQHAYDIGDHFFPEEFRTPSTPTKNVVDDVAALGGKLYFCFTESDQNFMGVFDFDFHGHTPAVEFYEFDVSQEFNLKFPEGVCSACIHLLESMDELFAVCIFYVDFDPTNISAAHIFKMEEICDEEPVAWHRVDDIGDRAFLLTGTNMATWCSASTNNLKGNTLCFLGHLVAGHRNLCIYDIQEQSMEIVQVHDQEDMEIVRIPPYWINVPPC</sequence>
<dbReference type="ExpressionAtlas" id="A0A3L6FVY1">
    <property type="expression patterns" value="baseline"/>
</dbReference>
<evidence type="ECO:0000313" key="2">
    <source>
        <dbReference type="EMBL" id="PWZ38631.1"/>
    </source>
</evidence>
<dbReference type="AlphaFoldDB" id="A0A3L6FVY1"/>
<dbReference type="PANTHER" id="PTHR33127">
    <property type="entry name" value="TRANSMEMBRANE PROTEIN"/>
    <property type="match status" value="1"/>
</dbReference>
<comment type="caution">
    <text evidence="2">The sequence shown here is derived from an EMBL/GenBank/DDBJ whole genome shotgun (WGS) entry which is preliminary data.</text>
</comment>